<dbReference type="EMBL" id="HBUF01591345">
    <property type="protein sequence ID" value="CAG6773495.1"/>
    <property type="molecule type" value="Transcribed_RNA"/>
</dbReference>
<dbReference type="AlphaFoldDB" id="A0A8D8WQV8"/>
<dbReference type="EMBL" id="HBUF01057346">
    <property type="protein sequence ID" value="CAG6624504.1"/>
    <property type="molecule type" value="Transcribed_RNA"/>
</dbReference>
<dbReference type="EMBL" id="HBUF01591344">
    <property type="protein sequence ID" value="CAG6773492.1"/>
    <property type="molecule type" value="Transcribed_RNA"/>
</dbReference>
<dbReference type="EMBL" id="HBUF01057345">
    <property type="protein sequence ID" value="CAG6624501.1"/>
    <property type="molecule type" value="Transcribed_RNA"/>
</dbReference>
<proteinExistence type="predicted"/>
<sequence>MAEPVSTQAKGLTLALVLLDSTGRIVKTSCIAAVLPANLLVMKMSRVFASHLTSAALDLVSMEVPVLPLTLASPVVVPLVSKEVNVRRISMIVLMSIPVRTVDLV</sequence>
<accession>A0A8D8WQV8</accession>
<dbReference type="EMBL" id="HBUF01217545">
    <property type="protein sequence ID" value="CAG6667844.1"/>
    <property type="molecule type" value="Transcribed_RNA"/>
</dbReference>
<name>A0A8D8WQV8_9HEMI</name>
<evidence type="ECO:0000313" key="1">
    <source>
        <dbReference type="EMBL" id="CAG6667848.1"/>
    </source>
</evidence>
<reference evidence="1" key="1">
    <citation type="submission" date="2021-05" db="EMBL/GenBank/DDBJ databases">
        <authorList>
            <person name="Alioto T."/>
            <person name="Alioto T."/>
            <person name="Gomez Garrido J."/>
        </authorList>
    </citation>
    <scope>NUCLEOTIDE SEQUENCE</scope>
</reference>
<protein>
    <submittedName>
        <fullName evidence="1">Uncharacterized protein</fullName>
    </submittedName>
</protein>
<organism evidence="1">
    <name type="scientific">Cacopsylla melanoneura</name>
    <dbReference type="NCBI Taxonomy" id="428564"/>
    <lineage>
        <taxon>Eukaryota</taxon>
        <taxon>Metazoa</taxon>
        <taxon>Ecdysozoa</taxon>
        <taxon>Arthropoda</taxon>
        <taxon>Hexapoda</taxon>
        <taxon>Insecta</taxon>
        <taxon>Pterygota</taxon>
        <taxon>Neoptera</taxon>
        <taxon>Paraneoptera</taxon>
        <taxon>Hemiptera</taxon>
        <taxon>Sternorrhyncha</taxon>
        <taxon>Psylloidea</taxon>
        <taxon>Psyllidae</taxon>
        <taxon>Psyllinae</taxon>
        <taxon>Cacopsylla</taxon>
    </lineage>
</organism>
<dbReference type="EMBL" id="HBUF01217546">
    <property type="protein sequence ID" value="CAG6667848.1"/>
    <property type="molecule type" value="Transcribed_RNA"/>
</dbReference>
<dbReference type="EMBL" id="HBUF01057344">
    <property type="protein sequence ID" value="CAG6624498.1"/>
    <property type="molecule type" value="Transcribed_RNA"/>
</dbReference>